<protein>
    <submittedName>
        <fullName evidence="1">Uncharacterized protein</fullName>
    </submittedName>
</protein>
<name>A0A2H5A3Z6_9EURY</name>
<dbReference type="KEGG" id="hta:BVU17_18015"/>
<dbReference type="EMBL" id="CP019156">
    <property type="protein sequence ID" value="AUG49472.1"/>
    <property type="molecule type" value="Genomic_DNA"/>
</dbReference>
<keyword evidence="1" id="KW-0614">Plasmid</keyword>
<proteinExistence type="predicted"/>
<evidence type="ECO:0000313" key="2">
    <source>
        <dbReference type="Proteomes" id="UP000242917"/>
    </source>
</evidence>
<organism evidence="1 2">
    <name type="scientific">Haloarcula taiwanensis</name>
    <dbReference type="NCBI Taxonomy" id="1932004"/>
    <lineage>
        <taxon>Archaea</taxon>
        <taxon>Methanobacteriati</taxon>
        <taxon>Methanobacteriota</taxon>
        <taxon>Stenosarchaea group</taxon>
        <taxon>Halobacteria</taxon>
        <taxon>Halobacteriales</taxon>
        <taxon>Haloarculaceae</taxon>
        <taxon>Haloarcula</taxon>
    </lineage>
</organism>
<evidence type="ECO:0000313" key="1">
    <source>
        <dbReference type="EMBL" id="AUG49472.1"/>
    </source>
</evidence>
<keyword evidence="2" id="KW-1185">Reference proteome</keyword>
<reference evidence="1 2" key="1">
    <citation type="submission" date="2017-01" db="EMBL/GenBank/DDBJ databases">
        <title>A Red Light-Sensitive Sensory Rhodopsin I From Haloarcula taiwanensis, A New Haloarchaeon Isolated From Taiwan.</title>
        <authorList>
            <person name="Yang C.-S."/>
            <person name="Han Y.-A."/>
            <person name="Chen P.-C."/>
            <person name="Ng W.V."/>
            <person name="Chen T.-W."/>
        </authorList>
    </citation>
    <scope>NUCLEOTIDE SEQUENCE [LARGE SCALE GENOMIC DNA]</scope>
    <source>
        <strain evidence="1 2">Taiwanensis</strain>
        <plasmid evidence="1 2">pNYT1</plasmid>
    </source>
</reference>
<geneLocation type="plasmid" evidence="1 2">
    <name>pNYT1</name>
</geneLocation>
<dbReference type="AlphaFoldDB" id="A0A2H5A3Z6"/>
<accession>A0A2H5A3Z6</accession>
<gene>
    <name evidence="1" type="ORF">BVU17_18015</name>
</gene>
<sequence length="110" mass="12340">MRTRESDEWIRGKCSELLEIANSDTCLFFRTEANNSQYTVTWEAGSGDRGDEITIYMTESQADYGQLRAALVQYATATALDVDIDPISRIDTTDDLISESFRQTAKLAIS</sequence>
<dbReference type="Proteomes" id="UP000242917">
    <property type="component" value="Plasmid pNYT1"/>
</dbReference>